<evidence type="ECO:0000313" key="2">
    <source>
        <dbReference type="Proteomes" id="UP001221757"/>
    </source>
</evidence>
<name>A0AAD7CNS2_MYCRO</name>
<organism evidence="1 2">
    <name type="scientific">Mycena rosella</name>
    <name type="common">Pink bonnet</name>
    <name type="synonym">Agaricus rosellus</name>
    <dbReference type="NCBI Taxonomy" id="1033263"/>
    <lineage>
        <taxon>Eukaryota</taxon>
        <taxon>Fungi</taxon>
        <taxon>Dikarya</taxon>
        <taxon>Basidiomycota</taxon>
        <taxon>Agaricomycotina</taxon>
        <taxon>Agaricomycetes</taxon>
        <taxon>Agaricomycetidae</taxon>
        <taxon>Agaricales</taxon>
        <taxon>Marasmiineae</taxon>
        <taxon>Mycenaceae</taxon>
        <taxon>Mycena</taxon>
    </lineage>
</organism>
<reference evidence="1" key="1">
    <citation type="submission" date="2023-03" db="EMBL/GenBank/DDBJ databases">
        <title>Massive genome expansion in bonnet fungi (Mycena s.s.) driven by repeated elements and novel gene families across ecological guilds.</title>
        <authorList>
            <consortium name="Lawrence Berkeley National Laboratory"/>
            <person name="Harder C.B."/>
            <person name="Miyauchi S."/>
            <person name="Viragh M."/>
            <person name="Kuo A."/>
            <person name="Thoen E."/>
            <person name="Andreopoulos B."/>
            <person name="Lu D."/>
            <person name="Skrede I."/>
            <person name="Drula E."/>
            <person name="Henrissat B."/>
            <person name="Morin E."/>
            <person name="Kohler A."/>
            <person name="Barry K."/>
            <person name="LaButti K."/>
            <person name="Morin E."/>
            <person name="Salamov A."/>
            <person name="Lipzen A."/>
            <person name="Mereny Z."/>
            <person name="Hegedus B."/>
            <person name="Baldrian P."/>
            <person name="Stursova M."/>
            <person name="Weitz H."/>
            <person name="Taylor A."/>
            <person name="Grigoriev I.V."/>
            <person name="Nagy L.G."/>
            <person name="Martin F."/>
            <person name="Kauserud H."/>
        </authorList>
    </citation>
    <scope>NUCLEOTIDE SEQUENCE</scope>
    <source>
        <strain evidence="1">CBHHK067</strain>
    </source>
</reference>
<evidence type="ECO:0000313" key="1">
    <source>
        <dbReference type="EMBL" id="KAJ7654272.1"/>
    </source>
</evidence>
<accession>A0AAD7CNS2</accession>
<protein>
    <submittedName>
        <fullName evidence="1">Uncharacterized protein</fullName>
    </submittedName>
</protein>
<gene>
    <name evidence="1" type="ORF">B0H17DRAFT_1146830</name>
</gene>
<dbReference type="EMBL" id="JARKIE010000324">
    <property type="protein sequence ID" value="KAJ7654272.1"/>
    <property type="molecule type" value="Genomic_DNA"/>
</dbReference>
<keyword evidence="2" id="KW-1185">Reference proteome</keyword>
<proteinExistence type="predicted"/>
<dbReference type="AlphaFoldDB" id="A0AAD7CNS2"/>
<sequence>MYAAAALPPEVDADAEDLEVVLSALQVRLSGTQGCRPTKGLSSRTRRLLPNISCTLNFARTNAQPGPLYQATALDPANADLSQPKSPPPCSRVFHLSPSSSPGCLALTQDSSSTQDRKLGSARRASVPRIIVLCYGRVPPFDSDQAIGDDIFFCSSALSGRINPADALPNAATSSTCCAGSQNAPNDSLLLAILIELDRESVAHGAFQATLCFPIRARVGISAVQRTPTGNLEEGWLARGASLRSNELAYA</sequence>
<dbReference type="Proteomes" id="UP001221757">
    <property type="component" value="Unassembled WGS sequence"/>
</dbReference>
<comment type="caution">
    <text evidence="1">The sequence shown here is derived from an EMBL/GenBank/DDBJ whole genome shotgun (WGS) entry which is preliminary data.</text>
</comment>